<dbReference type="InterPro" id="IPR036388">
    <property type="entry name" value="WH-like_DNA-bd_sf"/>
</dbReference>
<name>A0A411EC33_9FLAO</name>
<dbReference type="OrthoDB" id="1027298at2"/>
<dbReference type="InterPro" id="IPR039425">
    <property type="entry name" value="RNA_pol_sigma-70-like"/>
</dbReference>
<keyword evidence="2" id="KW-0805">Transcription regulation</keyword>
<dbReference type="InterPro" id="IPR013249">
    <property type="entry name" value="RNA_pol_sigma70_r4_t2"/>
</dbReference>
<dbReference type="GO" id="GO:0003677">
    <property type="term" value="F:DNA binding"/>
    <property type="evidence" value="ECO:0007669"/>
    <property type="project" value="InterPro"/>
</dbReference>
<evidence type="ECO:0000256" key="2">
    <source>
        <dbReference type="ARBA" id="ARBA00023015"/>
    </source>
</evidence>
<protein>
    <submittedName>
        <fullName evidence="7">Sigma-70 family RNA polymerase sigma factor</fullName>
    </submittedName>
</protein>
<dbReference type="EMBL" id="CP035544">
    <property type="protein sequence ID" value="QBA65306.1"/>
    <property type="molecule type" value="Genomic_DNA"/>
</dbReference>
<dbReference type="GO" id="GO:0016987">
    <property type="term" value="F:sigma factor activity"/>
    <property type="evidence" value="ECO:0007669"/>
    <property type="project" value="UniProtKB-KW"/>
</dbReference>
<dbReference type="InterPro" id="IPR007627">
    <property type="entry name" value="RNA_pol_sigma70_r2"/>
</dbReference>
<dbReference type="PANTHER" id="PTHR43133:SF51">
    <property type="entry name" value="RNA POLYMERASE SIGMA FACTOR"/>
    <property type="match status" value="1"/>
</dbReference>
<dbReference type="Pfam" id="PF08281">
    <property type="entry name" value="Sigma70_r4_2"/>
    <property type="match status" value="1"/>
</dbReference>
<sequence length="210" mass="24262">MVSLLRKLFLVIIGERNKSSLDKDHPFRDLSDEELVEKIAETNNTLLFGIIYDRYADKVYTKCTGFARSEDEAEDLTQDVFLTIFIKLGSFKGISKFSSWVYSITYNFCVNYITRNKGRKISEKTEKFDGREHQLAVEAEDRSFFHMRSDKLKIVLEQIPPEDKTLLLLKYQDDVPIKDLCALLDLGESAVKMRLKRAKAKTLATYNALP</sequence>
<evidence type="ECO:0000259" key="6">
    <source>
        <dbReference type="Pfam" id="PF08281"/>
    </source>
</evidence>
<accession>A0A411EC33</accession>
<comment type="similarity">
    <text evidence="1">Belongs to the sigma-70 factor family. ECF subfamily.</text>
</comment>
<dbReference type="AlphaFoldDB" id="A0A411EC33"/>
<evidence type="ECO:0000256" key="4">
    <source>
        <dbReference type="ARBA" id="ARBA00023163"/>
    </source>
</evidence>
<feature type="domain" description="RNA polymerase sigma-70 region 2" evidence="5">
    <location>
        <begin position="51"/>
        <end position="117"/>
    </location>
</feature>
<keyword evidence="3" id="KW-0731">Sigma factor</keyword>
<dbReference type="Gene3D" id="1.10.1740.10">
    <property type="match status" value="1"/>
</dbReference>
<organism evidence="7 8">
    <name type="scientific">Muriicola soli</name>
    <dbReference type="NCBI Taxonomy" id="2507538"/>
    <lineage>
        <taxon>Bacteria</taxon>
        <taxon>Pseudomonadati</taxon>
        <taxon>Bacteroidota</taxon>
        <taxon>Flavobacteriia</taxon>
        <taxon>Flavobacteriales</taxon>
        <taxon>Flavobacteriaceae</taxon>
        <taxon>Muriicola</taxon>
    </lineage>
</organism>
<evidence type="ECO:0000256" key="3">
    <source>
        <dbReference type="ARBA" id="ARBA00023082"/>
    </source>
</evidence>
<dbReference type="GO" id="GO:0006352">
    <property type="term" value="P:DNA-templated transcription initiation"/>
    <property type="evidence" value="ECO:0007669"/>
    <property type="project" value="InterPro"/>
</dbReference>
<dbReference type="InterPro" id="IPR014284">
    <property type="entry name" value="RNA_pol_sigma-70_dom"/>
</dbReference>
<reference evidence="7 8" key="1">
    <citation type="submission" date="2019-01" db="EMBL/GenBank/DDBJ databases">
        <title>Muriicola soli sp. nov., isolated from soil.</title>
        <authorList>
            <person name="Kang H.J."/>
            <person name="Kim S.B."/>
        </authorList>
    </citation>
    <scope>NUCLEOTIDE SEQUENCE [LARGE SCALE GENOMIC DNA]</scope>
    <source>
        <strain evidence="7 8">MMS17-SY002</strain>
    </source>
</reference>
<dbReference type="Proteomes" id="UP000290889">
    <property type="component" value="Chromosome"/>
</dbReference>
<feature type="domain" description="RNA polymerase sigma factor 70 region 4 type 2" evidence="6">
    <location>
        <begin position="156"/>
        <end position="201"/>
    </location>
</feature>
<dbReference type="RefSeq" id="WP_129606412.1">
    <property type="nucleotide sequence ID" value="NZ_CP035544.1"/>
</dbReference>
<evidence type="ECO:0000256" key="1">
    <source>
        <dbReference type="ARBA" id="ARBA00010641"/>
    </source>
</evidence>
<keyword evidence="4" id="KW-0804">Transcription</keyword>
<keyword evidence="8" id="KW-1185">Reference proteome</keyword>
<proteinExistence type="inferred from homology"/>
<dbReference type="InterPro" id="IPR013324">
    <property type="entry name" value="RNA_pol_sigma_r3/r4-like"/>
</dbReference>
<dbReference type="PANTHER" id="PTHR43133">
    <property type="entry name" value="RNA POLYMERASE ECF-TYPE SIGMA FACTO"/>
    <property type="match status" value="1"/>
</dbReference>
<dbReference type="NCBIfam" id="TIGR02937">
    <property type="entry name" value="sigma70-ECF"/>
    <property type="match status" value="1"/>
</dbReference>
<dbReference type="SUPFAM" id="SSF88659">
    <property type="entry name" value="Sigma3 and sigma4 domains of RNA polymerase sigma factors"/>
    <property type="match status" value="1"/>
</dbReference>
<dbReference type="InterPro" id="IPR013325">
    <property type="entry name" value="RNA_pol_sigma_r2"/>
</dbReference>
<dbReference type="Pfam" id="PF04542">
    <property type="entry name" value="Sigma70_r2"/>
    <property type="match status" value="1"/>
</dbReference>
<dbReference type="Gene3D" id="1.10.10.10">
    <property type="entry name" value="Winged helix-like DNA-binding domain superfamily/Winged helix DNA-binding domain"/>
    <property type="match status" value="1"/>
</dbReference>
<evidence type="ECO:0000313" key="7">
    <source>
        <dbReference type="EMBL" id="QBA65306.1"/>
    </source>
</evidence>
<gene>
    <name evidence="7" type="ORF">EQY75_12665</name>
</gene>
<dbReference type="SUPFAM" id="SSF88946">
    <property type="entry name" value="Sigma2 domain of RNA polymerase sigma factors"/>
    <property type="match status" value="1"/>
</dbReference>
<dbReference type="KEGG" id="mur:EQY75_12665"/>
<evidence type="ECO:0000259" key="5">
    <source>
        <dbReference type="Pfam" id="PF04542"/>
    </source>
</evidence>
<evidence type="ECO:0000313" key="8">
    <source>
        <dbReference type="Proteomes" id="UP000290889"/>
    </source>
</evidence>